<evidence type="ECO:0000256" key="1">
    <source>
        <dbReference type="ARBA" id="ARBA00022475"/>
    </source>
</evidence>
<evidence type="ECO:0000313" key="9">
    <source>
        <dbReference type="Proteomes" id="UP000318695"/>
    </source>
</evidence>
<proteinExistence type="inferred from homology"/>
<dbReference type="Proteomes" id="UP000318695">
    <property type="component" value="Unassembled WGS sequence"/>
</dbReference>
<evidence type="ECO:0000313" key="7">
    <source>
        <dbReference type="EMBL" id="TPH02561.1"/>
    </source>
</evidence>
<comment type="subcellular location">
    <subcellularLocation>
        <location evidence="5">Cell inner membrane</location>
        <topology evidence="5">Multi-pass membrane protein</topology>
    </subcellularLocation>
</comment>
<dbReference type="PANTHER" id="PTHR36917">
    <property type="entry name" value="INTRACELLULAR SEPTATION PROTEIN A-RELATED"/>
    <property type="match status" value="1"/>
</dbReference>
<feature type="transmembrane region" description="Helical" evidence="5">
    <location>
        <begin position="74"/>
        <end position="94"/>
    </location>
</feature>
<keyword evidence="1 5" id="KW-1003">Cell membrane</keyword>
<gene>
    <name evidence="5" type="primary">yciB</name>
    <name evidence="6" type="ORF">EUX54_00500</name>
    <name evidence="7" type="ORF">EUX55_00415</name>
</gene>
<evidence type="ECO:0000256" key="4">
    <source>
        <dbReference type="ARBA" id="ARBA00023136"/>
    </source>
</evidence>
<organism evidence="7 8">
    <name type="scientific">Haemophilus haemolyticus</name>
    <dbReference type="NCBI Taxonomy" id="726"/>
    <lineage>
        <taxon>Bacteria</taxon>
        <taxon>Pseudomonadati</taxon>
        <taxon>Pseudomonadota</taxon>
        <taxon>Gammaproteobacteria</taxon>
        <taxon>Pasteurellales</taxon>
        <taxon>Pasteurellaceae</taxon>
        <taxon>Haemophilus</taxon>
    </lineage>
</organism>
<dbReference type="AlphaFoldDB" id="A0A502JZF5"/>
<keyword evidence="4 5" id="KW-0472">Membrane</keyword>
<evidence type="ECO:0000256" key="2">
    <source>
        <dbReference type="ARBA" id="ARBA00022692"/>
    </source>
</evidence>
<feature type="transmembrane region" description="Helical" evidence="5">
    <location>
        <begin position="20"/>
        <end position="40"/>
    </location>
</feature>
<protein>
    <recommendedName>
        <fullName evidence="5">Inner membrane-spanning protein YciB</fullName>
    </recommendedName>
</protein>
<evidence type="ECO:0000313" key="6">
    <source>
        <dbReference type="EMBL" id="TPH01884.1"/>
    </source>
</evidence>
<dbReference type="NCBIfam" id="NF001324">
    <property type="entry name" value="PRK00259.1-2"/>
    <property type="match status" value="1"/>
</dbReference>
<keyword evidence="3 5" id="KW-1133">Transmembrane helix</keyword>
<evidence type="ECO:0000313" key="8">
    <source>
        <dbReference type="Proteomes" id="UP000317926"/>
    </source>
</evidence>
<sequence>MKQLLEFIPLVLFFVTYKLAGVRDAAIVLVIATIIQLIVLKWKYSKIEKQQKIMAGSVIFFGLLTAYFNEIRYLQWKVTIINALFAIILLIAQFQFKIPLVKKLLGKEVQLPDKVWNTLNLGWALFFIICMLVNIYISHNMSEEAWVDFKSFGILGMTVIATLISGAYIYRYLPKDKTHSKDGEK</sequence>
<dbReference type="EMBL" id="SDPK01000001">
    <property type="protein sequence ID" value="TPH02561.1"/>
    <property type="molecule type" value="Genomic_DNA"/>
</dbReference>
<comment type="similarity">
    <text evidence="5">Belongs to the YciB family.</text>
</comment>
<evidence type="ECO:0000256" key="3">
    <source>
        <dbReference type="ARBA" id="ARBA00022989"/>
    </source>
</evidence>
<feature type="transmembrane region" description="Helical" evidence="5">
    <location>
        <begin position="115"/>
        <end position="137"/>
    </location>
</feature>
<reference evidence="8 9" key="1">
    <citation type="submission" date="2019-01" db="EMBL/GenBank/DDBJ databases">
        <title>Comparative genomic analysis identifies haemin-independent Haemophilus haemolyticus: a formal re-classification of Haemophilus intermedius.</title>
        <authorList>
            <person name="Harris T.M."/>
            <person name="Price E.P."/>
            <person name="Sarovich D.S."/>
            <person name="Norskov-Lauritsen N."/>
            <person name="Beissbarth J."/>
            <person name="Chang A.B."/>
            <person name="Smith-Vaughan H.C."/>
        </authorList>
    </citation>
    <scope>NUCLEOTIDE SEQUENCE [LARGE SCALE GENOMIC DNA]</scope>
    <source>
        <strain evidence="6 9">CCUG 30218</strain>
        <strain evidence="7 8">PN24</strain>
    </source>
</reference>
<comment type="caution">
    <text evidence="7">The sequence shown here is derived from an EMBL/GenBank/DDBJ whole genome shotgun (WGS) entry which is preliminary data.</text>
</comment>
<dbReference type="RefSeq" id="WP_048953818.1">
    <property type="nucleotide sequence ID" value="NZ_CABFLR010000011.1"/>
</dbReference>
<dbReference type="Proteomes" id="UP000317926">
    <property type="component" value="Unassembled WGS sequence"/>
</dbReference>
<dbReference type="PANTHER" id="PTHR36917:SF1">
    <property type="entry name" value="INNER MEMBRANE-SPANNING PROTEIN YCIB"/>
    <property type="match status" value="1"/>
</dbReference>
<feature type="transmembrane region" description="Helical" evidence="5">
    <location>
        <begin position="52"/>
        <end position="68"/>
    </location>
</feature>
<name>A0A502JZF5_HAEHA</name>
<keyword evidence="2 5" id="KW-0812">Transmembrane</keyword>
<evidence type="ECO:0000256" key="5">
    <source>
        <dbReference type="HAMAP-Rule" id="MF_00189"/>
    </source>
</evidence>
<dbReference type="EMBL" id="SDPI01000001">
    <property type="protein sequence ID" value="TPH01884.1"/>
    <property type="molecule type" value="Genomic_DNA"/>
</dbReference>
<dbReference type="NCBIfam" id="TIGR00997">
    <property type="entry name" value="ispZ"/>
    <property type="match status" value="1"/>
</dbReference>
<dbReference type="Pfam" id="PF04279">
    <property type="entry name" value="IspA"/>
    <property type="match status" value="1"/>
</dbReference>
<accession>A0A502JZF5</accession>
<dbReference type="InterPro" id="IPR006008">
    <property type="entry name" value="YciB"/>
</dbReference>
<keyword evidence="5" id="KW-0997">Cell inner membrane</keyword>
<dbReference type="HAMAP" id="MF_00189">
    <property type="entry name" value="YciB"/>
    <property type="match status" value="1"/>
</dbReference>
<comment type="function">
    <text evidence="5">Plays a role in cell envelope biogenesis, maintenance of cell envelope integrity and membrane homeostasis.</text>
</comment>
<dbReference type="GO" id="GO:0005886">
    <property type="term" value="C:plasma membrane"/>
    <property type="evidence" value="ECO:0007669"/>
    <property type="project" value="UniProtKB-SubCell"/>
</dbReference>
<feature type="transmembrane region" description="Helical" evidence="5">
    <location>
        <begin position="149"/>
        <end position="170"/>
    </location>
</feature>